<dbReference type="EMBL" id="JOKG01000002">
    <property type="protein sequence ID" value="KEQ14129.1"/>
    <property type="molecule type" value="Genomic_DNA"/>
</dbReference>
<dbReference type="PRINTS" id="PR00721">
    <property type="entry name" value="STOMATIN"/>
</dbReference>
<dbReference type="SMART" id="SM00244">
    <property type="entry name" value="PHB"/>
    <property type="match status" value="1"/>
</dbReference>
<keyword evidence="5" id="KW-1133">Transmembrane helix</keyword>
<dbReference type="Proteomes" id="UP000028006">
    <property type="component" value="Unassembled WGS sequence"/>
</dbReference>
<dbReference type="Gene3D" id="3.30.479.30">
    <property type="entry name" value="Band 7 domain"/>
    <property type="match status" value="1"/>
</dbReference>
<dbReference type="PROSITE" id="PS01270">
    <property type="entry name" value="BAND_7"/>
    <property type="match status" value="1"/>
</dbReference>
<dbReference type="SUPFAM" id="SSF117892">
    <property type="entry name" value="Band 7/SPFH domain"/>
    <property type="match status" value="1"/>
</dbReference>
<sequence length="306" mass="33359">MGFEITAIAFVLLIAVLIATGVRMVPQGYNYTVERFGKYTKTLPPGLHVIVPVIDTVGNKMNMMEQVLDIAPQEVISSDNAQVTTDAVCFFQVQDAVRASYEVNDLPRAMQNLVMTNIRAVLGSMELDEMLSNRDRINGQLLTKVDEATDPWGLKVTRIELRDIAPPQDLVEAMARQMKAERDKRAQILEAEGAREAAIKVAEGEKQAQILQAEGELEAAKREAEARERLAEAEAKATEAVSQAIASGDQRAINYFVAQKYVEALKEVGAADNSKLIMMPLEASSVIGSLAGIKELVGDLSGNKSP</sequence>
<gene>
    <name evidence="9" type="ORF">GZ77_06665</name>
</gene>
<dbReference type="eggNOG" id="COG0330">
    <property type="taxonomic scope" value="Bacteria"/>
</dbReference>
<evidence type="ECO:0000256" key="3">
    <source>
        <dbReference type="ARBA" id="ARBA00017055"/>
    </source>
</evidence>
<dbReference type="RefSeq" id="WP_034873837.1">
    <property type="nucleotide sequence ID" value="NZ_JOKG01000002.1"/>
</dbReference>
<protein>
    <recommendedName>
        <fullName evidence="3">Protein QmcA</fullName>
    </recommendedName>
</protein>
<proteinExistence type="inferred from homology"/>
<evidence type="ECO:0000256" key="5">
    <source>
        <dbReference type="ARBA" id="ARBA00022989"/>
    </source>
</evidence>
<dbReference type="FunFam" id="3.30.479.30:FF:000004">
    <property type="entry name" value="Putative membrane protease family, stomatin"/>
    <property type="match status" value="1"/>
</dbReference>
<keyword evidence="4" id="KW-0812">Transmembrane</keyword>
<feature type="domain" description="Band 7" evidence="8">
    <location>
        <begin position="20"/>
        <end position="178"/>
    </location>
</feature>
<dbReference type="InterPro" id="IPR050710">
    <property type="entry name" value="Band7/mec-2_domain"/>
</dbReference>
<dbReference type="GO" id="GO:0008233">
    <property type="term" value="F:peptidase activity"/>
    <property type="evidence" value="ECO:0007669"/>
    <property type="project" value="UniProtKB-KW"/>
</dbReference>
<dbReference type="Pfam" id="PF01145">
    <property type="entry name" value="Band_7"/>
    <property type="match status" value="1"/>
</dbReference>
<dbReference type="InterPro" id="IPR036013">
    <property type="entry name" value="Band_7/SPFH_dom_sf"/>
</dbReference>
<dbReference type="GO" id="GO:0006508">
    <property type="term" value="P:proteolysis"/>
    <property type="evidence" value="ECO:0007669"/>
    <property type="project" value="UniProtKB-KW"/>
</dbReference>
<evidence type="ECO:0000256" key="6">
    <source>
        <dbReference type="ARBA" id="ARBA00023136"/>
    </source>
</evidence>
<dbReference type="CDD" id="cd08829">
    <property type="entry name" value="SPFH_paraslipin"/>
    <property type="match status" value="1"/>
</dbReference>
<evidence type="ECO:0000313" key="9">
    <source>
        <dbReference type="EMBL" id="KEQ14129.1"/>
    </source>
</evidence>
<feature type="coiled-coil region" evidence="7">
    <location>
        <begin position="194"/>
        <end position="243"/>
    </location>
</feature>
<keyword evidence="9" id="KW-0378">Hydrolase</keyword>
<dbReference type="GO" id="GO:0098552">
    <property type="term" value="C:side of membrane"/>
    <property type="evidence" value="ECO:0007669"/>
    <property type="project" value="UniProtKB-ARBA"/>
</dbReference>
<dbReference type="InterPro" id="IPR018080">
    <property type="entry name" value="Band_7/stomatin-like_CS"/>
</dbReference>
<dbReference type="InterPro" id="IPR001972">
    <property type="entry name" value="Stomatin_HflK_fam"/>
</dbReference>
<evidence type="ECO:0000259" key="8">
    <source>
        <dbReference type="SMART" id="SM00244"/>
    </source>
</evidence>
<evidence type="ECO:0000256" key="4">
    <source>
        <dbReference type="ARBA" id="ARBA00022692"/>
    </source>
</evidence>
<dbReference type="InterPro" id="IPR001107">
    <property type="entry name" value="Band_7"/>
</dbReference>
<dbReference type="AlphaFoldDB" id="A0A081N6Q6"/>
<dbReference type="PANTHER" id="PTHR43327:SF10">
    <property type="entry name" value="STOMATIN-LIKE PROTEIN 2, MITOCHONDRIAL"/>
    <property type="match status" value="1"/>
</dbReference>
<evidence type="ECO:0000256" key="2">
    <source>
        <dbReference type="ARBA" id="ARBA00008164"/>
    </source>
</evidence>
<keyword evidence="7" id="KW-0175">Coiled coil</keyword>
<evidence type="ECO:0000313" key="10">
    <source>
        <dbReference type="Proteomes" id="UP000028006"/>
    </source>
</evidence>
<evidence type="ECO:0000256" key="1">
    <source>
        <dbReference type="ARBA" id="ARBA00004167"/>
    </source>
</evidence>
<reference evidence="9 10" key="1">
    <citation type="submission" date="2014-06" db="EMBL/GenBank/DDBJ databases">
        <title>Whole Genome Sequences of Three Symbiotic Endozoicomonas Bacteria.</title>
        <authorList>
            <person name="Neave M.J."/>
            <person name="Apprill A."/>
            <person name="Voolstra C.R."/>
        </authorList>
    </citation>
    <scope>NUCLEOTIDE SEQUENCE [LARGE SCALE GENOMIC DNA]</scope>
    <source>
        <strain evidence="9 10">LMG 24815</strain>
    </source>
</reference>
<accession>A0A081N6Q6</accession>
<comment type="subcellular location">
    <subcellularLocation>
        <location evidence="1">Membrane</location>
        <topology evidence="1">Single-pass membrane protein</topology>
    </subcellularLocation>
</comment>
<keyword evidence="6" id="KW-0472">Membrane</keyword>
<evidence type="ECO:0000256" key="7">
    <source>
        <dbReference type="SAM" id="Coils"/>
    </source>
</evidence>
<comment type="caution">
    <text evidence="9">The sequence shown here is derived from an EMBL/GenBank/DDBJ whole genome shotgun (WGS) entry which is preliminary data.</text>
</comment>
<name>A0A081N6Q6_9GAMM</name>
<dbReference type="GO" id="GO:0005886">
    <property type="term" value="C:plasma membrane"/>
    <property type="evidence" value="ECO:0007669"/>
    <property type="project" value="UniProtKB-ARBA"/>
</dbReference>
<dbReference type="PANTHER" id="PTHR43327">
    <property type="entry name" value="STOMATIN-LIKE PROTEIN 2, MITOCHONDRIAL"/>
    <property type="match status" value="1"/>
</dbReference>
<organism evidence="9 10">
    <name type="scientific">Endozoicomonas montiporae</name>
    <dbReference type="NCBI Taxonomy" id="1027273"/>
    <lineage>
        <taxon>Bacteria</taxon>
        <taxon>Pseudomonadati</taxon>
        <taxon>Pseudomonadota</taxon>
        <taxon>Gammaproteobacteria</taxon>
        <taxon>Oceanospirillales</taxon>
        <taxon>Endozoicomonadaceae</taxon>
        <taxon>Endozoicomonas</taxon>
    </lineage>
</organism>
<comment type="similarity">
    <text evidence="2">Belongs to the band 7/mec-2 family.</text>
</comment>
<keyword evidence="9" id="KW-0645">Protease</keyword>
<keyword evidence="10" id="KW-1185">Reference proteome</keyword>